<evidence type="ECO:0000256" key="17">
    <source>
        <dbReference type="ARBA" id="ARBA00048611"/>
    </source>
</evidence>
<reference evidence="24" key="1">
    <citation type="submission" date="2025-08" db="UniProtKB">
        <authorList>
            <consortium name="RefSeq"/>
        </authorList>
    </citation>
    <scope>IDENTIFICATION</scope>
</reference>
<dbReference type="GeneID" id="113503501"/>
<dbReference type="InterPro" id="IPR002347">
    <property type="entry name" value="SDR_fam"/>
</dbReference>
<dbReference type="Pfam" id="PF00106">
    <property type="entry name" value="adh_short"/>
    <property type="match status" value="1"/>
</dbReference>
<keyword evidence="2" id="KW-0560">Oxidoreductase</keyword>
<dbReference type="InParanoid" id="A0A7E5WLU3"/>
<dbReference type="Gene3D" id="3.40.50.720">
    <property type="entry name" value="NAD(P)-binding Rossmann-like Domain"/>
    <property type="match status" value="1"/>
</dbReference>
<comment type="catalytic activity">
    <reaction evidence="16">
        <text>lipoxin A4 + NAD(+) = 15-oxo-(5S,6R)-dihydroxy-(7E,9E,11Z,13E)-eicosatetraenoate + NADH + H(+)</text>
        <dbReference type="Rhea" id="RHEA:41572"/>
        <dbReference type="ChEBI" id="CHEBI:15378"/>
        <dbReference type="ChEBI" id="CHEBI:57540"/>
        <dbReference type="ChEBI" id="CHEBI:57945"/>
        <dbReference type="ChEBI" id="CHEBI:67026"/>
        <dbReference type="ChEBI" id="CHEBI:78311"/>
    </reaction>
    <physiologicalReaction direction="left-to-right" evidence="16">
        <dbReference type="Rhea" id="RHEA:41573"/>
    </physiologicalReaction>
</comment>
<name>A0A7E5WLU3_TRINI</name>
<comment type="catalytic activity">
    <reaction evidence="18">
        <text>prostaglandin E2 + NAD(+) = 15-oxoprostaglandin E2 + NADH + H(+)</text>
        <dbReference type="Rhea" id="RHEA:11876"/>
        <dbReference type="ChEBI" id="CHEBI:15378"/>
        <dbReference type="ChEBI" id="CHEBI:57400"/>
        <dbReference type="ChEBI" id="CHEBI:57540"/>
        <dbReference type="ChEBI" id="CHEBI:57945"/>
        <dbReference type="ChEBI" id="CHEBI:606564"/>
        <dbReference type="EC" id="1.1.1.141"/>
    </reaction>
    <physiologicalReaction direction="left-to-right" evidence="18">
        <dbReference type="Rhea" id="RHEA:11877"/>
    </physiologicalReaction>
</comment>
<dbReference type="GO" id="GO:0016404">
    <property type="term" value="F:15-hydroxyprostaglandin dehydrogenase (NAD+) activity"/>
    <property type="evidence" value="ECO:0007669"/>
    <property type="project" value="UniProtKB-EC"/>
</dbReference>
<protein>
    <recommendedName>
        <fullName evidence="5">15-hydroxyprostaglandin dehydrogenase [NAD(+)]</fullName>
        <ecNumber evidence="3">1.1.1.141</ecNumber>
        <ecNumber evidence="4">1.1.1.232</ecNumber>
    </recommendedName>
    <alternativeName>
        <fullName evidence="7">Eicosanoid/docosanoid dehydrogenase [NAD(+)]</fullName>
    </alternativeName>
    <alternativeName>
        <fullName evidence="6">Prostaglandin dehydrogenase 1</fullName>
    </alternativeName>
</protein>
<evidence type="ECO:0000256" key="11">
    <source>
        <dbReference type="ARBA" id="ARBA00048008"/>
    </source>
</evidence>
<dbReference type="PANTHER" id="PTHR44229">
    <property type="entry name" value="15-HYDROXYPROSTAGLANDIN DEHYDROGENASE [NAD(+)]"/>
    <property type="match status" value="1"/>
</dbReference>
<dbReference type="PRINTS" id="PR00080">
    <property type="entry name" value="SDRFAMILY"/>
</dbReference>
<comment type="catalytic activity">
    <reaction evidence="17">
        <text>prostaglandin A1 + NAD(+) = 15-oxo-prostaglandin A1 + NADH + H(+)</text>
        <dbReference type="Rhea" id="RHEA:41263"/>
        <dbReference type="ChEBI" id="CHEBI:15378"/>
        <dbReference type="ChEBI" id="CHEBI:57398"/>
        <dbReference type="ChEBI" id="CHEBI:57540"/>
        <dbReference type="ChEBI" id="CHEBI:57945"/>
        <dbReference type="ChEBI" id="CHEBI:85072"/>
    </reaction>
    <physiologicalReaction direction="left-to-right" evidence="17">
        <dbReference type="Rhea" id="RHEA:41264"/>
    </physiologicalReaction>
</comment>
<dbReference type="OrthoDB" id="417891at2759"/>
<evidence type="ECO:0000256" key="18">
    <source>
        <dbReference type="ARBA" id="ARBA00048739"/>
    </source>
</evidence>
<comment type="catalytic activity">
    <reaction evidence="13">
        <text>(11R)-hydroxy-(5Z,8Z,12E,14Z)-eicosatetraenoate + NAD(+) = 11-oxo-(5Z,8Z,12E,14Z)-eicosatetraenoate + NADH + H(+)</text>
        <dbReference type="Rhea" id="RHEA:48640"/>
        <dbReference type="ChEBI" id="CHEBI:15378"/>
        <dbReference type="ChEBI" id="CHEBI:57540"/>
        <dbReference type="ChEBI" id="CHEBI:57945"/>
        <dbReference type="ChEBI" id="CHEBI:78836"/>
        <dbReference type="ChEBI" id="CHEBI:90697"/>
    </reaction>
    <physiologicalReaction direction="left-to-right" evidence="13">
        <dbReference type="Rhea" id="RHEA:48641"/>
    </physiologicalReaction>
</comment>
<dbReference type="PANTHER" id="PTHR44229:SF4">
    <property type="entry name" value="15-HYDROXYPROSTAGLANDIN DEHYDROGENASE [NAD(+)]"/>
    <property type="match status" value="1"/>
</dbReference>
<dbReference type="RefSeq" id="XP_026741312.1">
    <property type="nucleotide sequence ID" value="XM_026885511.1"/>
</dbReference>
<evidence type="ECO:0000256" key="12">
    <source>
        <dbReference type="ARBA" id="ARBA00048140"/>
    </source>
</evidence>
<evidence type="ECO:0000256" key="6">
    <source>
        <dbReference type="ARBA" id="ARBA00041812"/>
    </source>
</evidence>
<keyword evidence="23" id="KW-1185">Reference proteome</keyword>
<comment type="catalytic activity">
    <reaction evidence="11">
        <text>14-hydroxy-(4Z,7Z,10Z,12E,16Z,19Z)-docosahexaenoate + NAD(+) = 14-oxo-(4Z,7Z,10Z,12E,16Z,19Z)-docosahexaenoate + NADH + H(+)</text>
        <dbReference type="Rhea" id="RHEA:48952"/>
        <dbReference type="ChEBI" id="CHEBI:15378"/>
        <dbReference type="ChEBI" id="CHEBI:57540"/>
        <dbReference type="ChEBI" id="CHEBI:57945"/>
        <dbReference type="ChEBI" id="CHEBI:90866"/>
        <dbReference type="ChEBI" id="CHEBI:90867"/>
    </reaction>
    <physiologicalReaction direction="left-to-right" evidence="11">
        <dbReference type="Rhea" id="RHEA:48953"/>
    </physiologicalReaction>
</comment>
<proteinExistence type="inferred from homology"/>
<dbReference type="PRINTS" id="PR00081">
    <property type="entry name" value="GDHRDH"/>
</dbReference>
<dbReference type="SUPFAM" id="SSF51735">
    <property type="entry name" value="NAD(P)-binding Rossmann-fold domains"/>
    <property type="match status" value="1"/>
</dbReference>
<dbReference type="InterPro" id="IPR036291">
    <property type="entry name" value="NAD(P)-bd_dom_sf"/>
</dbReference>
<dbReference type="EC" id="1.1.1.232" evidence="4"/>
<comment type="catalytic activity">
    <reaction evidence="14">
        <text>resolvin D1 + NAD(+) = 17-oxoresolvin D1 + NADH + H(+)</text>
        <dbReference type="Rhea" id="RHEA:50128"/>
        <dbReference type="ChEBI" id="CHEBI:15378"/>
        <dbReference type="ChEBI" id="CHEBI:57540"/>
        <dbReference type="ChEBI" id="CHEBI:57945"/>
        <dbReference type="ChEBI" id="CHEBI:132079"/>
        <dbReference type="ChEBI" id="CHEBI:132081"/>
    </reaction>
    <physiologicalReaction direction="left-to-right" evidence="14">
        <dbReference type="Rhea" id="RHEA:50129"/>
    </physiologicalReaction>
</comment>
<evidence type="ECO:0000256" key="3">
    <source>
        <dbReference type="ARBA" id="ARBA00038968"/>
    </source>
</evidence>
<evidence type="ECO:0000256" key="5">
    <source>
        <dbReference type="ARBA" id="ARBA00040276"/>
    </source>
</evidence>
<comment type="catalytic activity">
    <reaction evidence="10">
        <text>resolvin D1 + NAD(+) = 8-oxoresolvin D1 + NADH + H(+)</text>
        <dbReference type="Rhea" id="RHEA:50124"/>
        <dbReference type="ChEBI" id="CHEBI:15378"/>
        <dbReference type="ChEBI" id="CHEBI:57540"/>
        <dbReference type="ChEBI" id="CHEBI:57945"/>
        <dbReference type="ChEBI" id="CHEBI:132079"/>
        <dbReference type="ChEBI" id="CHEBI:132080"/>
    </reaction>
    <physiologicalReaction direction="left-to-right" evidence="10">
        <dbReference type="Rhea" id="RHEA:50125"/>
    </physiologicalReaction>
</comment>
<dbReference type="KEGG" id="tnl:113503501"/>
<dbReference type="AlphaFoldDB" id="A0A7E5WLU3"/>
<evidence type="ECO:0000256" key="9">
    <source>
        <dbReference type="ARBA" id="ARBA00047325"/>
    </source>
</evidence>
<dbReference type="Proteomes" id="UP000322000">
    <property type="component" value="Chromosome 19"/>
</dbReference>
<evidence type="ECO:0000256" key="15">
    <source>
        <dbReference type="ARBA" id="ARBA00048393"/>
    </source>
</evidence>
<comment type="function">
    <text evidence="8">Catalyzes the NAD-dependent dehydrogenation (oxidation) of a broad array of hydroxylated polyunsaturated fatty acids (mainly eicosanoids and docosanoids, including prostaglandins, lipoxins and resolvins), yielding their corresponding keto (oxo) metabolites. Decreases the levels of the pro-proliferative prostaglandins such as prostaglandin E2 (whose activity is increased in cancer because of an increase in the expression of cyclooxygenase 2) and generates oxo-fatty acid products that can profoundly influence cell function by abrogating pro-inflammatory cytokine expression. Converts resolvins E1, D1 and D2 to their oxo products, which represents a mode of resolvin inactivation. Resolvin E1 plays important roles during the resolution phase of acute inflammation, while resolvins D1 and D2 have a unique role in obesity-induced adipose inflammation.</text>
</comment>
<dbReference type="EC" id="1.1.1.141" evidence="3"/>
<evidence type="ECO:0000256" key="10">
    <source>
        <dbReference type="ARBA" id="ARBA00047672"/>
    </source>
</evidence>
<evidence type="ECO:0000256" key="13">
    <source>
        <dbReference type="ARBA" id="ARBA00048144"/>
    </source>
</evidence>
<accession>A0A7E5WLU3</accession>
<evidence type="ECO:0000256" key="8">
    <source>
        <dbReference type="ARBA" id="ARBA00045705"/>
    </source>
</evidence>
<evidence type="ECO:0000313" key="23">
    <source>
        <dbReference type="Proteomes" id="UP000322000"/>
    </source>
</evidence>
<evidence type="ECO:0000256" key="20">
    <source>
        <dbReference type="ARBA" id="ARBA00049151"/>
    </source>
</evidence>
<comment type="catalytic activity">
    <reaction evidence="12">
        <text>15-oxo-(5S,6R)-dihydroxy-(7E,9E,11Z)-eicosatrienoate + NADH + H(+) = (5S,6R,15S)-trihydroxy-(7E,9E,11Z)-eicosatrienoate + NAD(+)</text>
        <dbReference type="Rhea" id="RHEA:41596"/>
        <dbReference type="ChEBI" id="CHEBI:15378"/>
        <dbReference type="ChEBI" id="CHEBI:57540"/>
        <dbReference type="ChEBI" id="CHEBI:57945"/>
        <dbReference type="ChEBI" id="CHEBI:78325"/>
        <dbReference type="ChEBI" id="CHEBI:78329"/>
    </reaction>
    <physiologicalReaction direction="left-to-right" evidence="12">
        <dbReference type="Rhea" id="RHEA:41597"/>
    </physiologicalReaction>
</comment>
<evidence type="ECO:0000256" key="14">
    <source>
        <dbReference type="ARBA" id="ARBA00048170"/>
    </source>
</evidence>
<evidence type="ECO:0000256" key="22">
    <source>
        <dbReference type="RuleBase" id="RU000363"/>
    </source>
</evidence>
<evidence type="ECO:0000256" key="1">
    <source>
        <dbReference type="ARBA" id="ARBA00006484"/>
    </source>
</evidence>
<comment type="similarity">
    <text evidence="1 22">Belongs to the short-chain dehydrogenases/reductases (SDR) family.</text>
</comment>
<gene>
    <name evidence="24" type="primary">LOC113503501</name>
</gene>
<evidence type="ECO:0000256" key="2">
    <source>
        <dbReference type="ARBA" id="ARBA00023002"/>
    </source>
</evidence>
<evidence type="ECO:0000313" key="24">
    <source>
        <dbReference type="RefSeq" id="XP_026741312.1"/>
    </source>
</evidence>
<dbReference type="GO" id="GO:0047034">
    <property type="term" value="F:15-hydroxyicosatetraenoate dehydrogenase activity"/>
    <property type="evidence" value="ECO:0007669"/>
    <property type="project" value="UniProtKB-EC"/>
</dbReference>
<evidence type="ECO:0000256" key="7">
    <source>
        <dbReference type="ARBA" id="ARBA00042026"/>
    </source>
</evidence>
<evidence type="ECO:0000256" key="16">
    <source>
        <dbReference type="ARBA" id="ARBA00048535"/>
    </source>
</evidence>
<evidence type="ECO:0000256" key="21">
    <source>
        <dbReference type="ARBA" id="ARBA00049188"/>
    </source>
</evidence>
<comment type="catalytic activity">
    <reaction evidence="9">
        <text>prostaglandin E1 + NAD(+) = 15-oxoprostaglandin E1 + NADH + H(+)</text>
        <dbReference type="Rhea" id="RHEA:16477"/>
        <dbReference type="ChEBI" id="CHEBI:15378"/>
        <dbReference type="ChEBI" id="CHEBI:57397"/>
        <dbReference type="ChEBI" id="CHEBI:57401"/>
        <dbReference type="ChEBI" id="CHEBI:57540"/>
        <dbReference type="ChEBI" id="CHEBI:57945"/>
    </reaction>
    <physiologicalReaction direction="left-to-right" evidence="9">
        <dbReference type="Rhea" id="RHEA:16478"/>
    </physiologicalReaction>
</comment>
<organism evidence="23 24">
    <name type="scientific">Trichoplusia ni</name>
    <name type="common">Cabbage looper</name>
    <dbReference type="NCBI Taxonomy" id="7111"/>
    <lineage>
        <taxon>Eukaryota</taxon>
        <taxon>Metazoa</taxon>
        <taxon>Ecdysozoa</taxon>
        <taxon>Arthropoda</taxon>
        <taxon>Hexapoda</taxon>
        <taxon>Insecta</taxon>
        <taxon>Pterygota</taxon>
        <taxon>Neoptera</taxon>
        <taxon>Endopterygota</taxon>
        <taxon>Lepidoptera</taxon>
        <taxon>Glossata</taxon>
        <taxon>Ditrysia</taxon>
        <taxon>Noctuoidea</taxon>
        <taxon>Noctuidae</taxon>
        <taxon>Plusiinae</taxon>
        <taxon>Trichoplusia</taxon>
    </lineage>
</organism>
<evidence type="ECO:0000256" key="19">
    <source>
        <dbReference type="ARBA" id="ARBA00048921"/>
    </source>
</evidence>
<comment type="catalytic activity">
    <reaction evidence="20">
        <text>(15S)-hydroxy-(5Z,8Z,11Z,13E)-eicosatetraenoate + NAD(+) = 15-oxo-(5Z,8Z,11Z,13E)-eicosatetraenoate + NADH + H(+)</text>
        <dbReference type="Rhea" id="RHEA:23260"/>
        <dbReference type="ChEBI" id="CHEBI:15378"/>
        <dbReference type="ChEBI" id="CHEBI:57409"/>
        <dbReference type="ChEBI" id="CHEBI:57410"/>
        <dbReference type="ChEBI" id="CHEBI:57540"/>
        <dbReference type="ChEBI" id="CHEBI:57945"/>
        <dbReference type="EC" id="1.1.1.232"/>
    </reaction>
    <physiologicalReaction direction="left-to-right" evidence="20">
        <dbReference type="Rhea" id="RHEA:23261"/>
    </physiologicalReaction>
</comment>
<comment type="catalytic activity">
    <reaction evidence="15">
        <text>resolvin D2 + NAD(+) = 7-oxoresolvin D2 + NADH + H(+)</text>
        <dbReference type="Rhea" id="RHEA:53584"/>
        <dbReference type="ChEBI" id="CHEBI:15378"/>
        <dbReference type="ChEBI" id="CHEBI:57540"/>
        <dbReference type="ChEBI" id="CHEBI:57945"/>
        <dbReference type="ChEBI" id="CHEBI:133367"/>
        <dbReference type="ChEBI" id="CHEBI:137497"/>
    </reaction>
    <physiologicalReaction direction="left-to-right" evidence="15">
        <dbReference type="Rhea" id="RHEA:53585"/>
    </physiologicalReaction>
</comment>
<evidence type="ECO:0000256" key="4">
    <source>
        <dbReference type="ARBA" id="ARBA00039060"/>
    </source>
</evidence>
<sequence>MKLLLQKQNVSDTMVLKDIHNKTVLVTGGATGLGAKYAESFLKHGAKLQSVAILDIAEDVGKATTERLNKTYGNKVMFIKCDVSKEDDITKAFDAVVAQFKHVDVVINNAGVMTDAQAWRLASDVNWQGLVSFALKAVKHMRKDEGGAGGTIVNVSSIAALTKVKALPIYCGSKAAVLHFSQCLTQPPFFENTGIRVMVFCPGPTDTALLHNVELTSYDPKLGTALAAELVDTVYQTTDSAAKAFIEMFQTGAPGSIWLSQDNRPAQDITATVDSAFQTLEELVQ</sequence>
<dbReference type="GO" id="GO:0005737">
    <property type="term" value="C:cytoplasm"/>
    <property type="evidence" value="ECO:0007669"/>
    <property type="project" value="TreeGrafter"/>
</dbReference>
<comment type="catalytic activity">
    <reaction evidence="19">
        <text>resolvin D2 + NAD(+) = 16-oxoresolvin D2 + NADH + H(+)</text>
        <dbReference type="Rhea" id="RHEA:53588"/>
        <dbReference type="ChEBI" id="CHEBI:15378"/>
        <dbReference type="ChEBI" id="CHEBI:57540"/>
        <dbReference type="ChEBI" id="CHEBI:57945"/>
        <dbReference type="ChEBI" id="CHEBI:133367"/>
        <dbReference type="ChEBI" id="CHEBI:137498"/>
    </reaction>
    <physiologicalReaction direction="left-to-right" evidence="19">
        <dbReference type="Rhea" id="RHEA:53589"/>
    </physiologicalReaction>
</comment>
<comment type="catalytic activity">
    <reaction evidence="21">
        <text>resolvin E1 + NAD(+) = 18-oxo-resolvin E1 + NADH + H(+)</text>
        <dbReference type="Rhea" id="RHEA:49244"/>
        <dbReference type="ChEBI" id="CHEBI:15378"/>
        <dbReference type="ChEBI" id="CHEBI:57540"/>
        <dbReference type="ChEBI" id="CHEBI:57945"/>
        <dbReference type="ChEBI" id="CHEBI:91000"/>
        <dbReference type="ChEBI" id="CHEBI:91001"/>
    </reaction>
    <physiologicalReaction direction="left-to-right" evidence="21">
        <dbReference type="Rhea" id="RHEA:49245"/>
    </physiologicalReaction>
</comment>